<evidence type="ECO:0000313" key="3">
    <source>
        <dbReference type="Proteomes" id="UP001219934"/>
    </source>
</evidence>
<reference evidence="2" key="1">
    <citation type="submission" date="2022-11" db="EMBL/GenBank/DDBJ databases">
        <title>Chromosome-level genome of Pogonophryne albipinna.</title>
        <authorList>
            <person name="Jo E."/>
        </authorList>
    </citation>
    <scope>NUCLEOTIDE SEQUENCE</scope>
    <source>
        <strain evidence="2">SGF0006</strain>
        <tissue evidence="2">Muscle</tissue>
    </source>
</reference>
<evidence type="ECO:0000313" key="2">
    <source>
        <dbReference type="EMBL" id="KAJ4925614.1"/>
    </source>
</evidence>
<dbReference type="EMBL" id="JAPTMU010000021">
    <property type="protein sequence ID" value="KAJ4925614.1"/>
    <property type="molecule type" value="Genomic_DNA"/>
</dbReference>
<accession>A0AAD6AIX5</accession>
<evidence type="ECO:0000256" key="1">
    <source>
        <dbReference type="SAM" id="MobiDB-lite"/>
    </source>
</evidence>
<comment type="caution">
    <text evidence="2">The sequence shown here is derived from an EMBL/GenBank/DDBJ whole genome shotgun (WGS) entry which is preliminary data.</text>
</comment>
<feature type="non-terminal residue" evidence="2">
    <location>
        <position position="69"/>
    </location>
</feature>
<dbReference type="Proteomes" id="UP001219934">
    <property type="component" value="Unassembled WGS sequence"/>
</dbReference>
<organism evidence="2 3">
    <name type="scientific">Pogonophryne albipinna</name>
    <dbReference type="NCBI Taxonomy" id="1090488"/>
    <lineage>
        <taxon>Eukaryota</taxon>
        <taxon>Metazoa</taxon>
        <taxon>Chordata</taxon>
        <taxon>Craniata</taxon>
        <taxon>Vertebrata</taxon>
        <taxon>Euteleostomi</taxon>
        <taxon>Actinopterygii</taxon>
        <taxon>Neopterygii</taxon>
        <taxon>Teleostei</taxon>
        <taxon>Neoteleostei</taxon>
        <taxon>Acanthomorphata</taxon>
        <taxon>Eupercaria</taxon>
        <taxon>Perciformes</taxon>
        <taxon>Notothenioidei</taxon>
        <taxon>Pogonophryne</taxon>
    </lineage>
</organism>
<name>A0AAD6AIX5_9TELE</name>
<proteinExistence type="predicted"/>
<protein>
    <submittedName>
        <fullName evidence="2">Uncharacterized protein</fullName>
    </submittedName>
</protein>
<gene>
    <name evidence="2" type="ORF">JOQ06_018340</name>
</gene>
<sequence length="69" mass="7387">MTPCAAQYYPSSWLHVVSESAWGPLMRCTLTQAAHNCPRDDLDPSWEGGGEQVDVVMSNGPSAVPSPPT</sequence>
<keyword evidence="3" id="KW-1185">Reference proteome</keyword>
<dbReference type="AlphaFoldDB" id="A0AAD6AIX5"/>
<feature type="region of interest" description="Disordered" evidence="1">
    <location>
        <begin position="47"/>
        <end position="69"/>
    </location>
</feature>